<organism evidence="3 4">
    <name type="scientific">Methylocaldum marinum</name>
    <dbReference type="NCBI Taxonomy" id="1432792"/>
    <lineage>
        <taxon>Bacteria</taxon>
        <taxon>Pseudomonadati</taxon>
        <taxon>Pseudomonadota</taxon>
        <taxon>Gammaproteobacteria</taxon>
        <taxon>Methylococcales</taxon>
        <taxon>Methylococcaceae</taxon>
        <taxon>Methylocaldum</taxon>
    </lineage>
</organism>
<comment type="similarity">
    <text evidence="2">Belongs to the RbfA family.</text>
</comment>
<dbReference type="Gene3D" id="3.30.300.20">
    <property type="match status" value="1"/>
</dbReference>
<comment type="subunit">
    <text evidence="2">Monomer. Binds 30S ribosomal subunits, but not 50S ribosomal subunits or 70S ribosomes.</text>
</comment>
<comment type="subcellular location">
    <subcellularLocation>
        <location evidence="2">Cytoplasm</location>
    </subcellularLocation>
</comment>
<accession>A0A250KNU6</accession>
<dbReference type="NCBIfam" id="TIGR00082">
    <property type="entry name" value="rbfA"/>
    <property type="match status" value="1"/>
</dbReference>
<keyword evidence="2" id="KW-0963">Cytoplasm</keyword>
<dbReference type="EMBL" id="AP017928">
    <property type="protein sequence ID" value="BBA33224.1"/>
    <property type="molecule type" value="Genomic_DNA"/>
</dbReference>
<dbReference type="GO" id="GO:0030490">
    <property type="term" value="P:maturation of SSU-rRNA"/>
    <property type="evidence" value="ECO:0007669"/>
    <property type="project" value="UniProtKB-UniRule"/>
</dbReference>
<name>A0A250KNU6_9GAMM</name>
<dbReference type="Proteomes" id="UP000266313">
    <property type="component" value="Chromosome"/>
</dbReference>
<dbReference type="Pfam" id="PF02033">
    <property type="entry name" value="RBFA"/>
    <property type="match status" value="1"/>
</dbReference>
<keyword evidence="1 2" id="KW-0690">Ribosome biogenesis</keyword>
<evidence type="ECO:0000313" key="4">
    <source>
        <dbReference type="Proteomes" id="UP000266313"/>
    </source>
</evidence>
<protein>
    <recommendedName>
        <fullName evidence="2">Ribosome-binding factor A</fullName>
    </recommendedName>
</protein>
<dbReference type="OrthoDB" id="307788at2"/>
<evidence type="ECO:0000256" key="2">
    <source>
        <dbReference type="HAMAP-Rule" id="MF_00003"/>
    </source>
</evidence>
<evidence type="ECO:0000313" key="3">
    <source>
        <dbReference type="EMBL" id="BBA33224.1"/>
    </source>
</evidence>
<dbReference type="SUPFAM" id="SSF89919">
    <property type="entry name" value="Ribosome-binding factor A, RbfA"/>
    <property type="match status" value="1"/>
</dbReference>
<keyword evidence="4" id="KW-1185">Reference proteome</keyword>
<dbReference type="AlphaFoldDB" id="A0A250KNU6"/>
<gene>
    <name evidence="2" type="primary">rbfA</name>
    <name evidence="3" type="ORF">sS8_1262</name>
</gene>
<dbReference type="GO" id="GO:0005829">
    <property type="term" value="C:cytosol"/>
    <property type="evidence" value="ECO:0007669"/>
    <property type="project" value="TreeGrafter"/>
</dbReference>
<dbReference type="GO" id="GO:0043024">
    <property type="term" value="F:ribosomal small subunit binding"/>
    <property type="evidence" value="ECO:0007669"/>
    <property type="project" value="TreeGrafter"/>
</dbReference>
<dbReference type="InterPro" id="IPR023799">
    <property type="entry name" value="RbfA_dom_sf"/>
</dbReference>
<comment type="function">
    <text evidence="2">One of several proteins that assist in the late maturation steps of the functional core of the 30S ribosomal subunit. Associates with free 30S ribosomal subunits (but not with 30S subunits that are part of 70S ribosomes or polysomes). Required for efficient processing of 16S rRNA. May interact with the 5'-terminal helix region of 16S rRNA.</text>
</comment>
<dbReference type="KEGG" id="mmai:sS8_1262"/>
<dbReference type="RefSeq" id="WP_119628862.1">
    <property type="nucleotide sequence ID" value="NZ_AP017928.1"/>
</dbReference>
<dbReference type="PANTHER" id="PTHR33515">
    <property type="entry name" value="RIBOSOME-BINDING FACTOR A, CHLOROPLASTIC-RELATED"/>
    <property type="match status" value="1"/>
</dbReference>
<reference evidence="3 4" key="1">
    <citation type="submission" date="2016-12" db="EMBL/GenBank/DDBJ databases">
        <title>Genome sequencing of Methylocaldum marinum.</title>
        <authorList>
            <person name="Takeuchi M."/>
            <person name="Kamagata Y."/>
            <person name="Hiraoka S."/>
            <person name="Oshima K."/>
            <person name="Hattori M."/>
            <person name="Iwasaki W."/>
        </authorList>
    </citation>
    <scope>NUCLEOTIDE SEQUENCE [LARGE SCALE GENOMIC DNA]</scope>
    <source>
        <strain evidence="3 4">S8</strain>
    </source>
</reference>
<evidence type="ECO:0000256" key="1">
    <source>
        <dbReference type="ARBA" id="ARBA00022517"/>
    </source>
</evidence>
<dbReference type="InterPro" id="IPR000238">
    <property type="entry name" value="RbfA"/>
</dbReference>
<dbReference type="PROSITE" id="PS01319">
    <property type="entry name" value="RBFA"/>
    <property type="match status" value="1"/>
</dbReference>
<sequence length="121" mass="13937">MPREFKRSDRVASQLQRELADLIRTEVKEPRLGMITVSDAVVSRDLAVAKVYVTFLGAKEPAEKCVALLSTMIPMLRRELGKRVRMRTMPEIHFVYDDSIERGLRMNALLDRLHEEPKNGE</sequence>
<dbReference type="HAMAP" id="MF_00003">
    <property type="entry name" value="RbfA"/>
    <property type="match status" value="1"/>
</dbReference>
<dbReference type="InterPro" id="IPR015946">
    <property type="entry name" value="KH_dom-like_a/b"/>
</dbReference>
<dbReference type="InterPro" id="IPR020053">
    <property type="entry name" value="Ribosome-bd_factorA_CS"/>
</dbReference>
<proteinExistence type="inferred from homology"/>
<dbReference type="PANTHER" id="PTHR33515:SF1">
    <property type="entry name" value="RIBOSOME-BINDING FACTOR A, CHLOROPLASTIC-RELATED"/>
    <property type="match status" value="1"/>
</dbReference>